<gene>
    <name evidence="2" type="ORF">H0A75_08800</name>
</gene>
<evidence type="ECO:0000313" key="2">
    <source>
        <dbReference type="EMBL" id="NYT47620.1"/>
    </source>
</evidence>
<protein>
    <submittedName>
        <fullName evidence="2">DUF4129 domain-containing protein</fullName>
    </submittedName>
</protein>
<feature type="domain" description="Protein-glutamine gamma-glutamyltransferase-like C-terminal" evidence="1">
    <location>
        <begin position="1"/>
        <end position="49"/>
    </location>
</feature>
<evidence type="ECO:0000259" key="1">
    <source>
        <dbReference type="Pfam" id="PF13559"/>
    </source>
</evidence>
<dbReference type="AlphaFoldDB" id="A0A7Z0SFP2"/>
<dbReference type="InterPro" id="IPR025403">
    <property type="entry name" value="TgpA-like_C"/>
</dbReference>
<organism evidence="2 3">
    <name type="scientific">Candidatus Methanofishera endochildressiae</name>
    <dbReference type="NCBI Taxonomy" id="2738884"/>
    <lineage>
        <taxon>Bacteria</taxon>
        <taxon>Pseudomonadati</taxon>
        <taxon>Pseudomonadota</taxon>
        <taxon>Gammaproteobacteria</taxon>
        <taxon>Candidatus Methanofishera</taxon>
    </lineage>
</organism>
<dbReference type="Pfam" id="PF13559">
    <property type="entry name" value="DUF4129"/>
    <property type="match status" value="1"/>
</dbReference>
<sequence length="74" mass="8274">MAKAGLVKENNEGANDFSRRVSAQLPELADSFAHIIRLYVQIRYGKETEAGNLEKLKVSAAGFRVNKKIEPRKT</sequence>
<dbReference type="Proteomes" id="UP000537890">
    <property type="component" value="Unassembled WGS sequence"/>
</dbReference>
<proteinExistence type="predicted"/>
<evidence type="ECO:0000313" key="3">
    <source>
        <dbReference type="Proteomes" id="UP000537890"/>
    </source>
</evidence>
<name>A0A7Z0SFP2_9GAMM</name>
<accession>A0A7Z0SFP2</accession>
<dbReference type="EMBL" id="JACCHS010000192">
    <property type="protein sequence ID" value="NYT47620.1"/>
    <property type="molecule type" value="Genomic_DNA"/>
</dbReference>
<comment type="caution">
    <text evidence="2">The sequence shown here is derived from an EMBL/GenBank/DDBJ whole genome shotgun (WGS) entry which is preliminary data.</text>
</comment>
<reference evidence="2 3" key="1">
    <citation type="submission" date="2020-05" db="EMBL/GenBank/DDBJ databases">
        <title>Horizontal transmission and recombination maintain forever young bacterial symbiont genomes.</title>
        <authorList>
            <person name="Russell S.L."/>
            <person name="Pepper-Tunick E."/>
            <person name="Svedberg J."/>
            <person name="Byrne A."/>
            <person name="Ruelas Castillo J."/>
            <person name="Vollmers C."/>
            <person name="Beinart R.A."/>
            <person name="Corbett-Detig R."/>
        </authorList>
    </citation>
    <scope>NUCLEOTIDE SEQUENCE [LARGE SCALE GENOMIC DNA]</scope>
    <source>
        <strain evidence="2">4727-3</strain>
    </source>
</reference>